<comment type="caution">
    <text evidence="1">The sequence shown here is derived from an EMBL/GenBank/DDBJ whole genome shotgun (WGS) entry which is preliminary data.</text>
</comment>
<dbReference type="EMBL" id="JARKIK010000029">
    <property type="protein sequence ID" value="KAK8741906.1"/>
    <property type="molecule type" value="Genomic_DNA"/>
</dbReference>
<organism evidence="1 2">
    <name type="scientific">Cherax quadricarinatus</name>
    <name type="common">Australian red claw crayfish</name>
    <dbReference type="NCBI Taxonomy" id="27406"/>
    <lineage>
        <taxon>Eukaryota</taxon>
        <taxon>Metazoa</taxon>
        <taxon>Ecdysozoa</taxon>
        <taxon>Arthropoda</taxon>
        <taxon>Crustacea</taxon>
        <taxon>Multicrustacea</taxon>
        <taxon>Malacostraca</taxon>
        <taxon>Eumalacostraca</taxon>
        <taxon>Eucarida</taxon>
        <taxon>Decapoda</taxon>
        <taxon>Pleocyemata</taxon>
        <taxon>Astacidea</taxon>
        <taxon>Parastacoidea</taxon>
        <taxon>Parastacidae</taxon>
        <taxon>Cherax</taxon>
    </lineage>
</organism>
<dbReference type="EMBL" id="JARKIK010000029">
    <property type="protein sequence ID" value="KAK8741908.1"/>
    <property type="molecule type" value="Genomic_DNA"/>
</dbReference>
<keyword evidence="2" id="KW-1185">Reference proteome</keyword>
<sequence>MYPHYRLDCTLLPRTQRREMLQYSLMGRVPRHDAALVQLTVFIQQNQSQSLFITPHISGFLSKLRYLSLSIFISNLVVTALSHYLQDVQPTALLHLDRILFSFIWKKY</sequence>
<reference evidence="1" key="2">
    <citation type="submission" date="2024-01" db="EMBL/GenBank/DDBJ databases">
        <authorList>
            <person name="He J."/>
            <person name="Wang M."/>
            <person name="Zheng J."/>
            <person name="Liu Z."/>
        </authorList>
    </citation>
    <scope>NUCLEOTIDE SEQUENCE</scope>
    <source>
        <strain evidence="1">ZL_2023a</strain>
        <tissue evidence="1">Muscle</tissue>
    </source>
</reference>
<reference evidence="1 2" key="1">
    <citation type="journal article" date="2024" name="BMC Genomics">
        <title>Genome assembly of redclaw crayfish (Cherax quadricarinatus) provides insights into its immune adaptation and hypoxia tolerance.</title>
        <authorList>
            <person name="Liu Z."/>
            <person name="Zheng J."/>
            <person name="Li H."/>
            <person name="Fang K."/>
            <person name="Wang S."/>
            <person name="He J."/>
            <person name="Zhou D."/>
            <person name="Weng S."/>
            <person name="Chi M."/>
            <person name="Gu Z."/>
            <person name="He J."/>
            <person name="Li F."/>
            <person name="Wang M."/>
        </authorList>
    </citation>
    <scope>NUCLEOTIDE SEQUENCE [LARGE SCALE GENOMIC DNA]</scope>
    <source>
        <strain evidence="1">ZL_2023a</strain>
    </source>
</reference>
<protein>
    <submittedName>
        <fullName evidence="1">Uncharacterized protein</fullName>
    </submittedName>
</protein>
<accession>A0AAW0XRF8</accession>
<dbReference type="AlphaFoldDB" id="A0AAW0XRF8"/>
<name>A0AAW0XRF8_CHEQU</name>
<gene>
    <name evidence="1" type="ORF">OTU49_002007</name>
</gene>
<evidence type="ECO:0000313" key="1">
    <source>
        <dbReference type="EMBL" id="KAK8741908.1"/>
    </source>
</evidence>
<proteinExistence type="predicted"/>
<evidence type="ECO:0000313" key="2">
    <source>
        <dbReference type="Proteomes" id="UP001445076"/>
    </source>
</evidence>
<dbReference type="Proteomes" id="UP001445076">
    <property type="component" value="Unassembled WGS sequence"/>
</dbReference>